<dbReference type="EMBL" id="LR796541">
    <property type="protein sequence ID" value="CAB4150193.1"/>
    <property type="molecule type" value="Genomic_DNA"/>
</dbReference>
<feature type="region of interest" description="Disordered" evidence="1">
    <location>
        <begin position="114"/>
        <end position="145"/>
    </location>
</feature>
<organism evidence="2">
    <name type="scientific">uncultured Caudovirales phage</name>
    <dbReference type="NCBI Taxonomy" id="2100421"/>
    <lineage>
        <taxon>Viruses</taxon>
        <taxon>Duplodnaviria</taxon>
        <taxon>Heunggongvirae</taxon>
        <taxon>Uroviricota</taxon>
        <taxon>Caudoviricetes</taxon>
        <taxon>Peduoviridae</taxon>
        <taxon>Maltschvirus</taxon>
        <taxon>Maltschvirus maltsch</taxon>
    </lineage>
</organism>
<sequence>MQVEIQIYEDNDRLDSGWELVGTVRSEDSATCTLHAGATGRLGALVAELNLYGVKDWITAEPLSYEAGNRYIASLASFYLRNRRGAIIVVDGKALSIMEVIDLVYPDWENRRQKEKENRNVQGQGSADGGTGATGSPSEGAVQEG</sequence>
<evidence type="ECO:0000256" key="1">
    <source>
        <dbReference type="SAM" id="MobiDB-lite"/>
    </source>
</evidence>
<proteinExistence type="predicted"/>
<gene>
    <name evidence="2" type="ORF">UFOVP570_6</name>
</gene>
<accession>A0A6J5MYX9</accession>
<name>A0A6J5MYX9_9CAUD</name>
<evidence type="ECO:0000313" key="2">
    <source>
        <dbReference type="EMBL" id="CAB4150193.1"/>
    </source>
</evidence>
<protein>
    <submittedName>
        <fullName evidence="2">Uncharacterized protein</fullName>
    </submittedName>
</protein>
<reference evidence="2" key="1">
    <citation type="submission" date="2020-04" db="EMBL/GenBank/DDBJ databases">
        <authorList>
            <person name="Chiriac C."/>
            <person name="Salcher M."/>
            <person name="Ghai R."/>
            <person name="Kavagutti S V."/>
        </authorList>
    </citation>
    <scope>NUCLEOTIDE SEQUENCE</scope>
</reference>